<proteinExistence type="predicted"/>
<dbReference type="Proteomes" id="UP000245771">
    <property type="component" value="Unassembled WGS sequence"/>
</dbReference>
<feature type="transmembrane region" description="Helical" evidence="1">
    <location>
        <begin position="140"/>
        <end position="161"/>
    </location>
</feature>
<feature type="transmembrane region" description="Helical" evidence="1">
    <location>
        <begin position="73"/>
        <end position="93"/>
    </location>
</feature>
<keyword evidence="1" id="KW-0812">Transmembrane</keyword>
<dbReference type="OrthoDB" id="431202at2759"/>
<sequence length="207" mass="23943">GPFAIFVQLIMGVLVVGTLVLKRQREKPKRPWKIWMLDISKQMLGQLFVHILNVLLSSLGSRASEGENNPCSLYFLNIAIDTTIGVLFIYYCMKFLTHYFTDVLGWPGFVSGQYSSTPSVIGRRRRAGPRRIMTFFFRQLAMYLLSLLLMKIMVLILFGIFPFLFDIGRWVLNLFGDHKKAQVFFVMALFPLAMNTLQFWLIDSVLR</sequence>
<feature type="transmembrane region" description="Helical" evidence="1">
    <location>
        <begin position="181"/>
        <end position="202"/>
    </location>
</feature>
<dbReference type="PANTHER" id="PTHR31735">
    <property type="entry name" value="VACUOLAR MEMBRANE PROTEIN YPL162C"/>
    <property type="match status" value="1"/>
</dbReference>
<protein>
    <submittedName>
        <fullName evidence="2">Uncharacterized protein</fullName>
    </submittedName>
</protein>
<dbReference type="GO" id="GO:0016020">
    <property type="term" value="C:membrane"/>
    <property type="evidence" value="ECO:0007669"/>
    <property type="project" value="TreeGrafter"/>
</dbReference>
<gene>
    <name evidence="2" type="ORF">FA14DRAFT_115574</name>
</gene>
<dbReference type="AlphaFoldDB" id="A0A316VD27"/>
<evidence type="ECO:0000313" key="3">
    <source>
        <dbReference type="Proteomes" id="UP000245771"/>
    </source>
</evidence>
<evidence type="ECO:0000313" key="2">
    <source>
        <dbReference type="EMBL" id="PWN35390.1"/>
    </source>
</evidence>
<feature type="non-terminal residue" evidence="2">
    <location>
        <position position="207"/>
    </location>
</feature>
<accession>A0A316VD27</accession>
<organism evidence="2 3">
    <name type="scientific">Meira miltonrushii</name>
    <dbReference type="NCBI Taxonomy" id="1280837"/>
    <lineage>
        <taxon>Eukaryota</taxon>
        <taxon>Fungi</taxon>
        <taxon>Dikarya</taxon>
        <taxon>Basidiomycota</taxon>
        <taxon>Ustilaginomycotina</taxon>
        <taxon>Exobasidiomycetes</taxon>
        <taxon>Exobasidiales</taxon>
        <taxon>Brachybasidiaceae</taxon>
        <taxon>Meira</taxon>
    </lineage>
</organism>
<dbReference type="InterPro" id="IPR022127">
    <property type="entry name" value="STIMATE/YPL162C"/>
</dbReference>
<evidence type="ECO:0000256" key="1">
    <source>
        <dbReference type="SAM" id="Phobius"/>
    </source>
</evidence>
<keyword evidence="1" id="KW-0472">Membrane</keyword>
<feature type="transmembrane region" description="Helical" evidence="1">
    <location>
        <begin position="6"/>
        <end position="22"/>
    </location>
</feature>
<dbReference type="RefSeq" id="XP_025355692.1">
    <property type="nucleotide sequence ID" value="XM_025496116.1"/>
</dbReference>
<dbReference type="Pfam" id="PF12400">
    <property type="entry name" value="STIMATE"/>
    <property type="match status" value="1"/>
</dbReference>
<name>A0A316VD27_9BASI</name>
<feature type="non-terminal residue" evidence="2">
    <location>
        <position position="1"/>
    </location>
</feature>
<keyword evidence="3" id="KW-1185">Reference proteome</keyword>
<dbReference type="GeneID" id="37017897"/>
<keyword evidence="1" id="KW-1133">Transmembrane helix</keyword>
<dbReference type="STRING" id="1280837.A0A316VD27"/>
<dbReference type="InParanoid" id="A0A316VD27"/>
<reference evidence="2 3" key="1">
    <citation type="journal article" date="2018" name="Mol. Biol. Evol.">
        <title>Broad Genomic Sampling Reveals a Smut Pathogenic Ancestry of the Fungal Clade Ustilaginomycotina.</title>
        <authorList>
            <person name="Kijpornyongpan T."/>
            <person name="Mondo S.J."/>
            <person name="Barry K."/>
            <person name="Sandor L."/>
            <person name="Lee J."/>
            <person name="Lipzen A."/>
            <person name="Pangilinan J."/>
            <person name="LaButti K."/>
            <person name="Hainaut M."/>
            <person name="Henrissat B."/>
            <person name="Grigoriev I.V."/>
            <person name="Spatafora J.W."/>
            <person name="Aime M.C."/>
        </authorList>
    </citation>
    <scope>NUCLEOTIDE SEQUENCE [LARGE SCALE GENOMIC DNA]</scope>
    <source>
        <strain evidence="2 3">MCA 3882</strain>
    </source>
</reference>
<dbReference type="EMBL" id="KZ819603">
    <property type="protein sequence ID" value="PWN35390.1"/>
    <property type="molecule type" value="Genomic_DNA"/>
</dbReference>
<dbReference type="PANTHER" id="PTHR31735:SF1">
    <property type="entry name" value="VACUOLAR MEMBRANE PROTEIN YPL162C"/>
    <property type="match status" value="1"/>
</dbReference>